<keyword evidence="1" id="KW-0862">Zinc</keyword>
<keyword evidence="1" id="KW-0479">Metal-binding</keyword>
<comment type="caution">
    <text evidence="3">The sequence shown here is derived from an EMBL/GenBank/DDBJ whole genome shotgun (WGS) entry which is preliminary data.</text>
</comment>
<dbReference type="EMBL" id="BMAO01013567">
    <property type="protein sequence ID" value="GFQ89727.1"/>
    <property type="molecule type" value="Genomic_DNA"/>
</dbReference>
<evidence type="ECO:0000313" key="3">
    <source>
        <dbReference type="EMBL" id="GFQ89727.1"/>
    </source>
</evidence>
<dbReference type="PROSITE" id="PS50157">
    <property type="entry name" value="ZINC_FINGER_C2H2_2"/>
    <property type="match status" value="1"/>
</dbReference>
<dbReference type="PROSITE" id="PS00028">
    <property type="entry name" value="ZINC_FINGER_C2H2_1"/>
    <property type="match status" value="1"/>
</dbReference>
<name>A0A8X6FW27_TRICU</name>
<dbReference type="InterPro" id="IPR013087">
    <property type="entry name" value="Znf_C2H2_type"/>
</dbReference>
<evidence type="ECO:0000256" key="1">
    <source>
        <dbReference type="PROSITE-ProRule" id="PRU00042"/>
    </source>
</evidence>
<evidence type="ECO:0000259" key="2">
    <source>
        <dbReference type="PROSITE" id="PS50157"/>
    </source>
</evidence>
<evidence type="ECO:0000313" key="4">
    <source>
        <dbReference type="Proteomes" id="UP000887116"/>
    </source>
</evidence>
<organism evidence="3 4">
    <name type="scientific">Trichonephila clavata</name>
    <name type="common">Joro spider</name>
    <name type="synonym">Nephila clavata</name>
    <dbReference type="NCBI Taxonomy" id="2740835"/>
    <lineage>
        <taxon>Eukaryota</taxon>
        <taxon>Metazoa</taxon>
        <taxon>Ecdysozoa</taxon>
        <taxon>Arthropoda</taxon>
        <taxon>Chelicerata</taxon>
        <taxon>Arachnida</taxon>
        <taxon>Araneae</taxon>
        <taxon>Araneomorphae</taxon>
        <taxon>Entelegynae</taxon>
        <taxon>Araneoidea</taxon>
        <taxon>Nephilidae</taxon>
        <taxon>Trichonephila</taxon>
    </lineage>
</organism>
<feature type="domain" description="C2H2-type" evidence="2">
    <location>
        <begin position="10"/>
        <end position="37"/>
    </location>
</feature>
<accession>A0A8X6FW27</accession>
<keyword evidence="4" id="KW-1185">Reference proteome</keyword>
<gene>
    <name evidence="3" type="ORF">TNCT_358001</name>
</gene>
<dbReference type="GO" id="GO:0008270">
    <property type="term" value="F:zinc ion binding"/>
    <property type="evidence" value="ECO:0007669"/>
    <property type="project" value="UniProtKB-KW"/>
</dbReference>
<dbReference type="AlphaFoldDB" id="A0A8X6FW27"/>
<keyword evidence="1" id="KW-0863">Zinc-finger</keyword>
<proteinExistence type="predicted"/>
<sequence>MVPQETPSAWDCRECGNSFPTKVGLDNHLLAHKKEAIKRKEIPVKVPPPTRLKKIQRKARIQQHAIGEPAAAPLAAPMPSANLAIMPPVEVEPLPLIDLPEDESSVRSWNPSTRSSHTTTCLGQLAISLTS</sequence>
<dbReference type="Proteomes" id="UP000887116">
    <property type="component" value="Unassembled WGS sequence"/>
</dbReference>
<protein>
    <recommendedName>
        <fullName evidence="2">C2H2-type domain-containing protein</fullName>
    </recommendedName>
</protein>
<reference evidence="3" key="1">
    <citation type="submission" date="2020-07" db="EMBL/GenBank/DDBJ databases">
        <title>Multicomponent nature underlies the extraordinary mechanical properties of spider dragline silk.</title>
        <authorList>
            <person name="Kono N."/>
            <person name="Nakamura H."/>
            <person name="Mori M."/>
            <person name="Yoshida Y."/>
            <person name="Ohtoshi R."/>
            <person name="Malay A.D."/>
            <person name="Moran D.A.P."/>
            <person name="Tomita M."/>
            <person name="Numata K."/>
            <person name="Arakawa K."/>
        </authorList>
    </citation>
    <scope>NUCLEOTIDE SEQUENCE</scope>
</reference>